<feature type="chain" id="PRO_5021256752" evidence="6">
    <location>
        <begin position="27"/>
        <end position="297"/>
    </location>
</feature>
<accession>A0A502FIQ0</accession>
<dbReference type="AlphaFoldDB" id="A0A502FIQ0"/>
<evidence type="ECO:0000256" key="6">
    <source>
        <dbReference type="SAM" id="SignalP"/>
    </source>
</evidence>
<keyword evidence="3 6" id="KW-0732">Signal</keyword>
<comment type="subcellular location">
    <subcellularLocation>
        <location evidence="1">Cell outer membrane</location>
    </subcellularLocation>
</comment>
<evidence type="ECO:0000313" key="8">
    <source>
        <dbReference type="Proteomes" id="UP000319931"/>
    </source>
</evidence>
<evidence type="ECO:0000313" key="7">
    <source>
        <dbReference type="EMBL" id="TPG49338.1"/>
    </source>
</evidence>
<evidence type="ECO:0000256" key="1">
    <source>
        <dbReference type="ARBA" id="ARBA00004442"/>
    </source>
</evidence>
<comment type="similarity">
    <text evidence="2">Belongs to the MipA/OmpV family.</text>
</comment>
<proteinExistence type="inferred from homology"/>
<dbReference type="EMBL" id="RCZC01000007">
    <property type="protein sequence ID" value="TPG49338.1"/>
    <property type="molecule type" value="Genomic_DNA"/>
</dbReference>
<sequence length="297" mass="30791">MPPFLNTLAASLCLAGFGLAAPPATAQQAPAADPSAQPAPATVPNLDRDTVTIGAVGAYLPDYEGSNDYRATPAPVAIGSIKGYGFVLTGNQLAIDLIRDKPGAQWDFQAGPIASLNFNRSSLKDIADLRLRALGKRPIALELGGIVGIGKTGVLTSPYDKLSVSLSYRHDVTGVHDSGIWQPNITYYTPLSIKAAVGIYGSAEIVEDGYARSYYSVSAAQSAASGLAVYNAKGGLKSWNVGLVGGYALTGDLLHGLKLFGTGSYGRVVNSIGRSPLVKDAGSPDQWLGAVGLAYTF</sequence>
<reference evidence="7 8" key="1">
    <citation type="journal article" date="2019" name="Environ. Microbiol.">
        <title>Species interactions and distinct microbial communities in high Arctic permafrost affected cryosols are associated with the CH4 and CO2 gas fluxes.</title>
        <authorList>
            <person name="Altshuler I."/>
            <person name="Hamel J."/>
            <person name="Turney S."/>
            <person name="Magnuson E."/>
            <person name="Levesque R."/>
            <person name="Greer C."/>
            <person name="Whyte L.G."/>
        </authorList>
    </citation>
    <scope>NUCLEOTIDE SEQUENCE [LARGE SCALE GENOMIC DNA]</scope>
    <source>
        <strain evidence="7 8">E6.1</strain>
    </source>
</reference>
<dbReference type="RefSeq" id="WP_140851763.1">
    <property type="nucleotide sequence ID" value="NZ_RCZC01000007.1"/>
</dbReference>
<dbReference type="Proteomes" id="UP000319931">
    <property type="component" value="Unassembled WGS sequence"/>
</dbReference>
<gene>
    <name evidence="7" type="ORF">EAH76_18480</name>
</gene>
<dbReference type="PANTHER" id="PTHR38776:SF1">
    <property type="entry name" value="MLTA-INTERACTING PROTEIN-RELATED"/>
    <property type="match status" value="1"/>
</dbReference>
<keyword evidence="4" id="KW-0472">Membrane</keyword>
<protein>
    <submittedName>
        <fullName evidence="7">MipA/OmpV family protein</fullName>
    </submittedName>
</protein>
<dbReference type="PANTHER" id="PTHR38776">
    <property type="entry name" value="MLTA-INTERACTING PROTEIN-RELATED"/>
    <property type="match status" value="1"/>
</dbReference>
<name>A0A502FIQ0_9SPHN</name>
<evidence type="ECO:0000256" key="3">
    <source>
        <dbReference type="ARBA" id="ARBA00022729"/>
    </source>
</evidence>
<keyword evidence="8" id="KW-1185">Reference proteome</keyword>
<evidence type="ECO:0000256" key="2">
    <source>
        <dbReference type="ARBA" id="ARBA00005722"/>
    </source>
</evidence>
<evidence type="ECO:0000256" key="5">
    <source>
        <dbReference type="ARBA" id="ARBA00023237"/>
    </source>
</evidence>
<dbReference type="OrthoDB" id="5462484at2"/>
<organism evidence="7 8">
    <name type="scientific">Sphingomonas glacialis</name>
    <dbReference type="NCBI Taxonomy" id="658225"/>
    <lineage>
        <taxon>Bacteria</taxon>
        <taxon>Pseudomonadati</taxon>
        <taxon>Pseudomonadota</taxon>
        <taxon>Alphaproteobacteria</taxon>
        <taxon>Sphingomonadales</taxon>
        <taxon>Sphingomonadaceae</taxon>
        <taxon>Sphingomonas</taxon>
    </lineage>
</organism>
<dbReference type="InterPro" id="IPR010583">
    <property type="entry name" value="MipA"/>
</dbReference>
<dbReference type="Pfam" id="PF06629">
    <property type="entry name" value="MipA"/>
    <property type="match status" value="1"/>
</dbReference>
<comment type="caution">
    <text evidence="7">The sequence shown here is derived from an EMBL/GenBank/DDBJ whole genome shotgun (WGS) entry which is preliminary data.</text>
</comment>
<evidence type="ECO:0000256" key="4">
    <source>
        <dbReference type="ARBA" id="ARBA00023136"/>
    </source>
</evidence>
<keyword evidence="5" id="KW-0998">Cell outer membrane</keyword>
<dbReference type="GO" id="GO:0009279">
    <property type="term" value="C:cell outer membrane"/>
    <property type="evidence" value="ECO:0007669"/>
    <property type="project" value="UniProtKB-SubCell"/>
</dbReference>
<feature type="signal peptide" evidence="6">
    <location>
        <begin position="1"/>
        <end position="26"/>
    </location>
</feature>